<dbReference type="RefSeq" id="WP_322498543.1">
    <property type="nucleotide sequence ID" value="NZ_JARGYU010000001.1"/>
</dbReference>
<organism evidence="1 2">
    <name type="scientific">Lyticum sinuosum</name>
    <dbReference type="NCBI Taxonomy" id="1332059"/>
    <lineage>
        <taxon>Bacteria</taxon>
        <taxon>Pseudomonadati</taxon>
        <taxon>Pseudomonadota</taxon>
        <taxon>Alphaproteobacteria</taxon>
        <taxon>Rickettsiales</taxon>
        <taxon>Lyticum</taxon>
    </lineage>
</organism>
<keyword evidence="2" id="KW-1185">Reference proteome</keyword>
<evidence type="ECO:0000313" key="2">
    <source>
        <dbReference type="Proteomes" id="UP001289135"/>
    </source>
</evidence>
<protein>
    <submittedName>
        <fullName evidence="1">Uncharacterized protein</fullName>
    </submittedName>
</protein>
<sequence>MIENYSIQISDDDLKIFSYLNAKYEKLTNIKNPFGIYEYMFEKIEPSILKINKDYLILDNIYNDKETNRNEIFDRLKYDIFFIKEILKRSKIIKSYRRENSIYGQDSIDNYSSTEAVPELKLEDIKVLCNNIIEGNISEDQESTINKIVQNTFTFIEKQLYVLIIEDERKLILAKFEEQQRIQQISLRNQQINQNYQIQQISLRNQQIDPRATLPDIINQSLQNQQIDQNYQIQQISLRDQQIDPRATLPDIINQSLRNQQIDQNYQIQQISLQDQQIDQNYQIQQISLGDQQIDPRATLPDIINQSLRDQQIDLEIPQKKSILKTLLDVTISTWTIINKYLTKLVKNIIDKISNIIRNFSQNQDISF</sequence>
<comment type="caution">
    <text evidence="1">The sequence shown here is derived from an EMBL/GenBank/DDBJ whole genome shotgun (WGS) entry which is preliminary data.</text>
</comment>
<name>A0AAE5AHH4_9RICK</name>
<reference evidence="1" key="1">
    <citation type="submission" date="2023-02" db="EMBL/GenBank/DDBJ databases">
        <title>Host association and intracellularity evolved multiple times independently in the Rickettsiales.</title>
        <authorList>
            <person name="Castelli M."/>
            <person name="Nardi T."/>
            <person name="Gammuto L."/>
            <person name="Bellinzona G."/>
            <person name="Sabaneyeva E."/>
            <person name="Potekhin A."/>
            <person name="Serra V."/>
            <person name="Petroni G."/>
            <person name="Sassera D."/>
        </authorList>
    </citation>
    <scope>NUCLEOTIDE SEQUENCE</scope>
    <source>
        <strain evidence="1">USBL-36I1</strain>
    </source>
</reference>
<dbReference type="EMBL" id="JARGYU010000001">
    <property type="protein sequence ID" value="MDZ5761118.1"/>
    <property type="molecule type" value="Genomic_DNA"/>
</dbReference>
<dbReference type="Proteomes" id="UP001289135">
    <property type="component" value="Unassembled WGS sequence"/>
</dbReference>
<accession>A0AAE5AHH4</accession>
<evidence type="ECO:0000313" key="1">
    <source>
        <dbReference type="EMBL" id="MDZ5761118.1"/>
    </source>
</evidence>
<dbReference type="AlphaFoldDB" id="A0AAE5AHH4"/>
<proteinExistence type="predicted"/>
<gene>
    <name evidence="1" type="ORF">Lyticum_00284</name>
</gene>